<gene>
    <name evidence="1" type="ORF">NDU88_004564</name>
</gene>
<dbReference type="Proteomes" id="UP001066276">
    <property type="component" value="Chromosome 7"/>
</dbReference>
<reference evidence="1" key="1">
    <citation type="journal article" date="2022" name="bioRxiv">
        <title>Sequencing and chromosome-scale assembly of the giantPleurodeles waltlgenome.</title>
        <authorList>
            <person name="Brown T."/>
            <person name="Elewa A."/>
            <person name="Iarovenko S."/>
            <person name="Subramanian E."/>
            <person name="Araus A.J."/>
            <person name="Petzold A."/>
            <person name="Susuki M."/>
            <person name="Suzuki K.-i.T."/>
            <person name="Hayashi T."/>
            <person name="Toyoda A."/>
            <person name="Oliveira C."/>
            <person name="Osipova E."/>
            <person name="Leigh N.D."/>
            <person name="Simon A."/>
            <person name="Yun M.H."/>
        </authorList>
    </citation>
    <scope>NUCLEOTIDE SEQUENCE</scope>
    <source>
        <strain evidence="1">20211129_DDA</strain>
        <tissue evidence="1">Liver</tissue>
    </source>
</reference>
<comment type="caution">
    <text evidence="1">The sequence shown here is derived from an EMBL/GenBank/DDBJ whole genome shotgun (WGS) entry which is preliminary data.</text>
</comment>
<protein>
    <submittedName>
        <fullName evidence="1">Uncharacterized protein</fullName>
    </submittedName>
</protein>
<evidence type="ECO:0000313" key="2">
    <source>
        <dbReference type="Proteomes" id="UP001066276"/>
    </source>
</evidence>
<proteinExistence type="predicted"/>
<sequence length="106" mass="12504">MRRVTRSTLGAVTSNWGLPTEVDQQVKAFPEGTMTDPVPVTLRLRYGRGWLREGKGWRLGDQQMRFYRRRRKEEAVLEGWRLGDQLMKFYGRRRKEEAVLEGTFIS</sequence>
<name>A0AAV7PLC8_PLEWA</name>
<keyword evidence="2" id="KW-1185">Reference proteome</keyword>
<dbReference type="EMBL" id="JANPWB010000011">
    <property type="protein sequence ID" value="KAJ1126155.1"/>
    <property type="molecule type" value="Genomic_DNA"/>
</dbReference>
<evidence type="ECO:0000313" key="1">
    <source>
        <dbReference type="EMBL" id="KAJ1126155.1"/>
    </source>
</evidence>
<accession>A0AAV7PLC8</accession>
<organism evidence="1 2">
    <name type="scientific">Pleurodeles waltl</name>
    <name type="common">Iberian ribbed newt</name>
    <dbReference type="NCBI Taxonomy" id="8319"/>
    <lineage>
        <taxon>Eukaryota</taxon>
        <taxon>Metazoa</taxon>
        <taxon>Chordata</taxon>
        <taxon>Craniata</taxon>
        <taxon>Vertebrata</taxon>
        <taxon>Euteleostomi</taxon>
        <taxon>Amphibia</taxon>
        <taxon>Batrachia</taxon>
        <taxon>Caudata</taxon>
        <taxon>Salamandroidea</taxon>
        <taxon>Salamandridae</taxon>
        <taxon>Pleurodelinae</taxon>
        <taxon>Pleurodeles</taxon>
    </lineage>
</organism>
<dbReference type="AlphaFoldDB" id="A0AAV7PLC8"/>